<dbReference type="AlphaFoldDB" id="A0A2W5QX73"/>
<dbReference type="Proteomes" id="UP000248887">
    <property type="component" value="Unassembled WGS sequence"/>
</dbReference>
<gene>
    <name evidence="2" type="ORF">DI549_13270</name>
</gene>
<proteinExistence type="predicted"/>
<reference evidence="2 3" key="1">
    <citation type="submission" date="2017-08" db="EMBL/GenBank/DDBJ databases">
        <title>Infants hospitalized years apart are colonized by the same room-sourced microbial strains.</title>
        <authorList>
            <person name="Brooks B."/>
            <person name="Olm M.R."/>
            <person name="Firek B.A."/>
            <person name="Baker R."/>
            <person name="Thomas B.C."/>
            <person name="Morowitz M.J."/>
            <person name="Banfield J.F."/>
        </authorList>
    </citation>
    <scope>NUCLEOTIDE SEQUENCE [LARGE SCALE GENOMIC DNA]</scope>
    <source>
        <strain evidence="2">S2_005_001_R2_27</strain>
    </source>
</reference>
<dbReference type="Gene3D" id="2.40.160.20">
    <property type="match status" value="1"/>
</dbReference>
<accession>A0A2W5QX73</accession>
<organism evidence="2 3">
    <name type="scientific">Ancylobacter novellus</name>
    <name type="common">Thiobacillus novellus</name>
    <dbReference type="NCBI Taxonomy" id="921"/>
    <lineage>
        <taxon>Bacteria</taxon>
        <taxon>Pseudomonadati</taxon>
        <taxon>Pseudomonadota</taxon>
        <taxon>Alphaproteobacteria</taxon>
        <taxon>Hyphomicrobiales</taxon>
        <taxon>Xanthobacteraceae</taxon>
        <taxon>Ancylobacter</taxon>
    </lineage>
</organism>
<feature type="chain" id="PRO_5015856625" description="Outer membrane protein beta-barrel domain-containing protein" evidence="1">
    <location>
        <begin position="25"/>
        <end position="301"/>
    </location>
</feature>
<protein>
    <recommendedName>
        <fullName evidence="4">Outer membrane protein beta-barrel domain-containing protein</fullName>
    </recommendedName>
</protein>
<evidence type="ECO:0000313" key="2">
    <source>
        <dbReference type="EMBL" id="PZQ81746.1"/>
    </source>
</evidence>
<keyword evidence="1" id="KW-0732">Signal</keyword>
<name>A0A2W5QX73_ANCNO</name>
<evidence type="ECO:0000256" key="1">
    <source>
        <dbReference type="SAM" id="SignalP"/>
    </source>
</evidence>
<dbReference type="SUPFAM" id="SSF56925">
    <property type="entry name" value="OMPA-like"/>
    <property type="match status" value="1"/>
</dbReference>
<sequence length="301" mass="31338">MNIVKWTAIAAGLALAAGSSGAQAQTMTKAPAPPVAAASLVPDSAFFLGAGGSFNSTRFNDQNLYAQGISTIYQNGVEVGAGSAGGAVDPNFGTSNDFAGAAQLGYFRHFVGSDWLWGAKLTYNYVGGDAQTQPVAVPQAGSFTGATPATFTGNVVARSYSSSVDNQFALVPFFGRSFEKGFLYLGAGPTLTRVQYQFNDVVGFADINGLHYDITGQPASYSSSDWVWGGEIIVGATYFLTPDWFVDFSYSYAVTGNTTTNYAGPFSTSARGGFDDIGILSGSFAGGSTTQAFTVSINRAF</sequence>
<feature type="signal peptide" evidence="1">
    <location>
        <begin position="1"/>
        <end position="24"/>
    </location>
</feature>
<evidence type="ECO:0008006" key="4">
    <source>
        <dbReference type="Google" id="ProtNLM"/>
    </source>
</evidence>
<dbReference type="InterPro" id="IPR011250">
    <property type="entry name" value="OMP/PagP_B-barrel"/>
</dbReference>
<comment type="caution">
    <text evidence="2">The sequence shown here is derived from an EMBL/GenBank/DDBJ whole genome shotgun (WGS) entry which is preliminary data.</text>
</comment>
<evidence type="ECO:0000313" key="3">
    <source>
        <dbReference type="Proteomes" id="UP000248887"/>
    </source>
</evidence>
<dbReference type="EMBL" id="QFQD01000040">
    <property type="protein sequence ID" value="PZQ81746.1"/>
    <property type="molecule type" value="Genomic_DNA"/>
</dbReference>